<feature type="signal peptide" evidence="1">
    <location>
        <begin position="1"/>
        <end position="28"/>
    </location>
</feature>
<dbReference type="InterPro" id="IPR019606">
    <property type="entry name" value="GerMN"/>
</dbReference>
<reference evidence="4" key="1">
    <citation type="journal article" date="2019" name="Int. J. Syst. Evol. Microbiol.">
        <title>The Global Catalogue of Microorganisms (GCM) 10K type strain sequencing project: providing services to taxonomists for standard genome sequencing and annotation.</title>
        <authorList>
            <consortium name="The Broad Institute Genomics Platform"/>
            <consortium name="The Broad Institute Genome Sequencing Center for Infectious Disease"/>
            <person name="Wu L."/>
            <person name="Ma J."/>
        </authorList>
    </citation>
    <scope>NUCLEOTIDE SEQUENCE [LARGE SCALE GENOMIC DNA]</scope>
    <source>
        <strain evidence="4">JCM 16961</strain>
    </source>
</reference>
<proteinExistence type="predicted"/>
<dbReference type="EMBL" id="BAABCJ010000001">
    <property type="protein sequence ID" value="GAA3696642.1"/>
    <property type="molecule type" value="Genomic_DNA"/>
</dbReference>
<evidence type="ECO:0000313" key="3">
    <source>
        <dbReference type="EMBL" id="GAA3696642.1"/>
    </source>
</evidence>
<dbReference type="Pfam" id="PF10647">
    <property type="entry name" value="Gmad1"/>
    <property type="match status" value="1"/>
</dbReference>
<keyword evidence="4" id="KW-1185">Reference proteome</keyword>
<evidence type="ECO:0000313" key="4">
    <source>
        <dbReference type="Proteomes" id="UP001501536"/>
    </source>
</evidence>
<evidence type="ECO:0000256" key="1">
    <source>
        <dbReference type="SAM" id="SignalP"/>
    </source>
</evidence>
<name>A0ABP7CUW9_9MICC</name>
<keyword evidence="1" id="KW-0732">Signal</keyword>
<comment type="caution">
    <text evidence="3">The sequence shown here is derived from an EMBL/GenBank/DDBJ whole genome shotgun (WGS) entry which is preliminary data.</text>
</comment>
<evidence type="ECO:0000259" key="2">
    <source>
        <dbReference type="SMART" id="SM00909"/>
    </source>
</evidence>
<dbReference type="RefSeq" id="WP_344879990.1">
    <property type="nucleotide sequence ID" value="NZ_BAABCJ010000001.1"/>
</dbReference>
<gene>
    <name evidence="3" type="ORF">GCM10022377_06890</name>
</gene>
<dbReference type="InterPro" id="IPR059026">
    <property type="entry name" value="LpqB_N"/>
</dbReference>
<dbReference type="Pfam" id="PF10646">
    <property type="entry name" value="Germane"/>
    <property type="match status" value="1"/>
</dbReference>
<dbReference type="SMART" id="SM00909">
    <property type="entry name" value="Germane"/>
    <property type="match status" value="1"/>
</dbReference>
<protein>
    <submittedName>
        <fullName evidence="3">LpqB family beta-propeller domain-containing protein</fullName>
    </submittedName>
</protein>
<dbReference type="PROSITE" id="PS51257">
    <property type="entry name" value="PROKAR_LIPOPROTEIN"/>
    <property type="match status" value="1"/>
</dbReference>
<feature type="domain" description="GerMN" evidence="2">
    <location>
        <begin position="206"/>
        <end position="297"/>
    </location>
</feature>
<organism evidence="3 4">
    <name type="scientific">Zhihengliuella alba</name>
    <dbReference type="NCBI Taxonomy" id="547018"/>
    <lineage>
        <taxon>Bacteria</taxon>
        <taxon>Bacillati</taxon>
        <taxon>Actinomycetota</taxon>
        <taxon>Actinomycetes</taxon>
        <taxon>Micrococcales</taxon>
        <taxon>Micrococcaceae</taxon>
        <taxon>Zhihengliuella</taxon>
    </lineage>
</organism>
<dbReference type="Pfam" id="PF25976">
    <property type="entry name" value="LpqB_N"/>
    <property type="match status" value="1"/>
</dbReference>
<feature type="chain" id="PRO_5046650418" evidence="1">
    <location>
        <begin position="29"/>
        <end position="581"/>
    </location>
</feature>
<sequence length="581" mass="61709">MRTVSSRPRLLLALLGVVALLLSGCASIPTDGPVGVSAADATQPGGVTYEFNPPGPAQDAEPETIIEGFVTAGLSPADEYGTAREFLTPQLSRSWQPSAATLVYTGQPNVVGGAGAGEYSVEVATTASIDEFGVMQRFTEPRIETVRMVLDEVDGQWRIAETPNLTLLEEGSFIDVFGSYPLYFYNATYSHAAPDYRWFARRQSLASTLVRALLEGPQPYLQGAVVTAFPEAGELARNAVPVEGSTATVDFQEGVFADASALTRLRMQQQLELTLDGVNNISAVQMTVNQTAVALEGSQEFVEVSAEAEVPDVQIGIADGELVLYQGGGSTIEIGNIPNVSSYEPIEPAMSPAGAEVGGSQYAFLSGDRTHVYMVSQSTGADGALAEVAMGERFVRPSMDVHGWLWAVDSGTGKVSVIRASADEGLENRQTLEIAAEWLDGLTVDSFRVSPDGTRAAVIAGRGDERRLYVVGIIRDSTGVPRGFTSPIELPATVPLGEVVWDASDAVIVIDPSDSETVRPERVRLDGRTEPLNVLLGMTSISSGPGDDIIVYAEAQGTVWSQVANVWKDNGIQVRGLAYPG</sequence>
<accession>A0ABP7CUW9</accession>
<dbReference type="InterPro" id="IPR018910">
    <property type="entry name" value="LpqB_C"/>
</dbReference>
<dbReference type="SUPFAM" id="SSF50969">
    <property type="entry name" value="YVTN repeat-like/Quinoprotein amine dehydrogenase"/>
    <property type="match status" value="1"/>
</dbReference>
<dbReference type="InterPro" id="IPR011044">
    <property type="entry name" value="Quino_amine_DH_bsu"/>
</dbReference>
<dbReference type="Proteomes" id="UP001501536">
    <property type="component" value="Unassembled WGS sequence"/>
</dbReference>